<evidence type="ECO:0000256" key="2">
    <source>
        <dbReference type="SAM" id="Phobius"/>
    </source>
</evidence>
<keyword evidence="2" id="KW-0472">Membrane</keyword>
<sequence>MFFIESSLRKWLKYVFVLMILCISILLIFEIYGKYIVINDFQVQQKKYEAQYNQYIKRVNQQREEFKEFFEFLIENDLYLIEFDYSYSGGIKAKVSSFLEPSTKIVSKYEIIEISKLKINDKYYVVLEISQ</sequence>
<evidence type="ECO:0000313" key="4">
    <source>
        <dbReference type="Proteomes" id="UP000032809"/>
    </source>
</evidence>
<keyword evidence="4" id="KW-1185">Reference proteome</keyword>
<keyword evidence="2" id="KW-0812">Transmembrane</keyword>
<gene>
    <name evidence="3" type="ORF">DTL3_0673</name>
</gene>
<dbReference type="EMBL" id="LN824141">
    <property type="protein sequence ID" value="CEP77983.1"/>
    <property type="molecule type" value="Genomic_DNA"/>
</dbReference>
<keyword evidence="2" id="KW-1133">Transmembrane helix</keyword>
<dbReference type="RefSeq" id="WP_045087518.1">
    <property type="nucleotide sequence ID" value="NZ_LN824141.1"/>
</dbReference>
<dbReference type="STRING" id="1006576.DTL3_0673"/>
<feature type="coiled-coil region" evidence="1">
    <location>
        <begin position="38"/>
        <end position="65"/>
    </location>
</feature>
<dbReference type="AlphaFoldDB" id="A0A0C7NX76"/>
<protein>
    <submittedName>
        <fullName evidence="3">Uncharacterized protein</fullName>
    </submittedName>
</protein>
<keyword evidence="1" id="KW-0175">Coiled coil</keyword>
<dbReference type="OrthoDB" id="47780at2"/>
<accession>A0A0C7NX76</accession>
<dbReference type="HOGENOM" id="CLU_1924117_0_0_0"/>
<organism evidence="3 4">
    <name type="scientific">Defluviitoga tunisiensis</name>
    <dbReference type="NCBI Taxonomy" id="1006576"/>
    <lineage>
        <taxon>Bacteria</taxon>
        <taxon>Thermotogati</taxon>
        <taxon>Thermotogota</taxon>
        <taxon>Thermotogae</taxon>
        <taxon>Petrotogales</taxon>
        <taxon>Petrotogaceae</taxon>
        <taxon>Defluviitoga</taxon>
    </lineage>
</organism>
<dbReference type="KEGG" id="dtn:DTL3_0673"/>
<feature type="transmembrane region" description="Helical" evidence="2">
    <location>
        <begin position="12"/>
        <end position="32"/>
    </location>
</feature>
<proteinExistence type="predicted"/>
<evidence type="ECO:0000313" key="3">
    <source>
        <dbReference type="EMBL" id="CEP77983.1"/>
    </source>
</evidence>
<reference evidence="4" key="1">
    <citation type="submission" date="2014-11" db="EMBL/GenBank/DDBJ databases">
        <authorList>
            <person name="Wibberg D."/>
        </authorList>
    </citation>
    <scope>NUCLEOTIDE SEQUENCE [LARGE SCALE GENOMIC DNA]</scope>
    <source>
        <strain evidence="4">L3</strain>
    </source>
</reference>
<name>A0A0C7NX76_DEFTU</name>
<dbReference type="Proteomes" id="UP000032809">
    <property type="component" value="Chromosome I"/>
</dbReference>
<evidence type="ECO:0000256" key="1">
    <source>
        <dbReference type="SAM" id="Coils"/>
    </source>
</evidence>